<evidence type="ECO:0000256" key="3">
    <source>
        <dbReference type="ARBA" id="ARBA00022670"/>
    </source>
</evidence>
<feature type="transmembrane region" description="Helical" evidence="8">
    <location>
        <begin position="222"/>
        <end position="244"/>
    </location>
</feature>
<dbReference type="InterPro" id="IPR026392">
    <property type="entry name" value="Exo/Archaeosortase_dom"/>
</dbReference>
<name>Q02BV2_SOLUE</name>
<accession>Q02BV2</accession>
<dbReference type="STRING" id="234267.Acid_0454"/>
<keyword evidence="6 8" id="KW-1133">Transmembrane helix</keyword>
<dbReference type="KEGG" id="sus:Acid_0454"/>
<feature type="transmembrane region" description="Helical" evidence="8">
    <location>
        <begin position="264"/>
        <end position="284"/>
    </location>
</feature>
<evidence type="ECO:0000256" key="5">
    <source>
        <dbReference type="ARBA" id="ARBA00022801"/>
    </source>
</evidence>
<dbReference type="InParanoid" id="Q02BV2"/>
<dbReference type="eggNOG" id="COG1269">
    <property type="taxonomic scope" value="Bacteria"/>
</dbReference>
<dbReference type="InterPro" id="IPR019127">
    <property type="entry name" value="Exosortase"/>
</dbReference>
<feature type="transmembrane region" description="Helical" evidence="8">
    <location>
        <begin position="110"/>
        <end position="128"/>
    </location>
</feature>
<sequence precursor="true">MIAVAFCMTPVQESPSKNQLPWTSIAWFGVLLLACYAPVLRALIRQWDHDPDMGHGFFVPLIAMFIVWQRRDELMAITPKPNWWGLVLVFWGALQLIVATLGAELFTARLSFLITLIGVVLTLGGTFMLKKLAFPLFLLFFMVPIPAVIYSAATFKLQILASKLADDALTLLSIPVLREGNVLELPNQKLSVVEACSGIRSLLSLTFLSLVYGYFFEKKNWIRVVLFFSTIPIAIIANGSRVTITGIMTQIKAELAEGFFHEAQGWVIFMVALIILIVWHQVLLRGTKIVESRRHA</sequence>
<dbReference type="HOGENOM" id="CLU_065975_0_0_0"/>
<keyword evidence="7 8" id="KW-0472">Membrane</keyword>
<comment type="subcellular location">
    <subcellularLocation>
        <location evidence="1">Cell membrane</location>
        <topology evidence="1">Multi-pass membrane protein</topology>
    </subcellularLocation>
</comment>
<feature type="transmembrane region" description="Helical" evidence="8">
    <location>
        <begin position="53"/>
        <end position="71"/>
    </location>
</feature>
<evidence type="ECO:0000313" key="9">
    <source>
        <dbReference type="EMBL" id="ABJ81464.1"/>
    </source>
</evidence>
<keyword evidence="3" id="KW-0645">Protease</keyword>
<evidence type="ECO:0000256" key="7">
    <source>
        <dbReference type="ARBA" id="ARBA00023136"/>
    </source>
</evidence>
<dbReference type="NCBIfam" id="TIGR04178">
    <property type="entry name" value="exo_archaeo"/>
    <property type="match status" value="1"/>
</dbReference>
<feature type="transmembrane region" description="Helical" evidence="8">
    <location>
        <begin position="25"/>
        <end position="44"/>
    </location>
</feature>
<protein>
    <submittedName>
        <fullName evidence="9">Eight transmembrane protein EpsH</fullName>
    </submittedName>
</protein>
<gene>
    <name evidence="9" type="ordered locus">Acid_0454</name>
</gene>
<evidence type="ECO:0000256" key="4">
    <source>
        <dbReference type="ARBA" id="ARBA00022692"/>
    </source>
</evidence>
<proteinExistence type="predicted"/>
<feature type="transmembrane region" description="Helical" evidence="8">
    <location>
        <begin position="197"/>
        <end position="215"/>
    </location>
</feature>
<feature type="transmembrane region" description="Helical" evidence="8">
    <location>
        <begin position="134"/>
        <end position="153"/>
    </location>
</feature>
<dbReference type="GO" id="GO:0008233">
    <property type="term" value="F:peptidase activity"/>
    <property type="evidence" value="ECO:0007669"/>
    <property type="project" value="UniProtKB-KW"/>
</dbReference>
<dbReference type="GO" id="GO:0005886">
    <property type="term" value="C:plasma membrane"/>
    <property type="evidence" value="ECO:0007669"/>
    <property type="project" value="UniProtKB-SubCell"/>
</dbReference>
<keyword evidence="2" id="KW-1003">Cell membrane</keyword>
<evidence type="ECO:0000256" key="6">
    <source>
        <dbReference type="ARBA" id="ARBA00022989"/>
    </source>
</evidence>
<keyword evidence="5" id="KW-0378">Hydrolase</keyword>
<evidence type="ECO:0000256" key="1">
    <source>
        <dbReference type="ARBA" id="ARBA00004651"/>
    </source>
</evidence>
<dbReference type="EMBL" id="CP000473">
    <property type="protein sequence ID" value="ABJ81464.1"/>
    <property type="molecule type" value="Genomic_DNA"/>
</dbReference>
<dbReference type="InterPro" id="IPR013426">
    <property type="entry name" value="EpsH-like"/>
</dbReference>
<dbReference type="NCBIfam" id="TIGR02602">
    <property type="entry name" value="8TM_EpsH"/>
    <property type="match status" value="1"/>
</dbReference>
<organism evidence="9">
    <name type="scientific">Solibacter usitatus (strain Ellin6076)</name>
    <dbReference type="NCBI Taxonomy" id="234267"/>
    <lineage>
        <taxon>Bacteria</taxon>
        <taxon>Pseudomonadati</taxon>
        <taxon>Acidobacteriota</taxon>
        <taxon>Terriglobia</taxon>
        <taxon>Bryobacterales</taxon>
        <taxon>Solibacteraceae</taxon>
        <taxon>Candidatus Solibacter</taxon>
    </lineage>
</organism>
<evidence type="ECO:0000256" key="8">
    <source>
        <dbReference type="SAM" id="Phobius"/>
    </source>
</evidence>
<keyword evidence="4 8" id="KW-0812">Transmembrane</keyword>
<feature type="transmembrane region" description="Helical" evidence="8">
    <location>
        <begin position="83"/>
        <end position="103"/>
    </location>
</feature>
<evidence type="ECO:0000256" key="2">
    <source>
        <dbReference type="ARBA" id="ARBA00022475"/>
    </source>
</evidence>
<dbReference type="AlphaFoldDB" id="Q02BV2"/>
<reference evidence="9" key="1">
    <citation type="submission" date="2006-10" db="EMBL/GenBank/DDBJ databases">
        <title>Complete sequence of Solibacter usitatus Ellin6076.</title>
        <authorList>
            <consortium name="US DOE Joint Genome Institute"/>
            <person name="Copeland A."/>
            <person name="Lucas S."/>
            <person name="Lapidus A."/>
            <person name="Barry K."/>
            <person name="Detter J.C."/>
            <person name="Glavina del Rio T."/>
            <person name="Hammon N."/>
            <person name="Israni S."/>
            <person name="Dalin E."/>
            <person name="Tice H."/>
            <person name="Pitluck S."/>
            <person name="Thompson L.S."/>
            <person name="Brettin T."/>
            <person name="Bruce D."/>
            <person name="Han C."/>
            <person name="Tapia R."/>
            <person name="Gilna P."/>
            <person name="Schmutz J."/>
            <person name="Larimer F."/>
            <person name="Land M."/>
            <person name="Hauser L."/>
            <person name="Kyrpides N."/>
            <person name="Mikhailova N."/>
            <person name="Janssen P.H."/>
            <person name="Kuske C.R."/>
            <person name="Richardson P."/>
        </authorList>
    </citation>
    <scope>NUCLEOTIDE SEQUENCE</scope>
    <source>
        <strain evidence="9">Ellin6076</strain>
    </source>
</reference>
<dbReference type="GO" id="GO:0006508">
    <property type="term" value="P:proteolysis"/>
    <property type="evidence" value="ECO:0007669"/>
    <property type="project" value="UniProtKB-KW"/>
</dbReference>
<dbReference type="Pfam" id="PF09721">
    <property type="entry name" value="Exosortase_EpsH"/>
    <property type="match status" value="1"/>
</dbReference>